<protein>
    <submittedName>
        <fullName evidence="2">Uncharacterized protein</fullName>
    </submittedName>
</protein>
<proteinExistence type="predicted"/>
<evidence type="ECO:0000256" key="1">
    <source>
        <dbReference type="SAM" id="MobiDB-lite"/>
    </source>
</evidence>
<name>A0A8J8P8C9_HALGN</name>
<organism evidence="2 3">
    <name type="scientific">Halteria grandinella</name>
    <dbReference type="NCBI Taxonomy" id="5974"/>
    <lineage>
        <taxon>Eukaryota</taxon>
        <taxon>Sar</taxon>
        <taxon>Alveolata</taxon>
        <taxon>Ciliophora</taxon>
        <taxon>Intramacronucleata</taxon>
        <taxon>Spirotrichea</taxon>
        <taxon>Stichotrichia</taxon>
        <taxon>Sporadotrichida</taxon>
        <taxon>Halteriidae</taxon>
        <taxon>Halteria</taxon>
    </lineage>
</organism>
<reference evidence="2" key="1">
    <citation type="submission" date="2019-06" db="EMBL/GenBank/DDBJ databases">
        <authorList>
            <person name="Zheng W."/>
        </authorList>
    </citation>
    <scope>NUCLEOTIDE SEQUENCE</scope>
    <source>
        <strain evidence="2">QDHG01</strain>
    </source>
</reference>
<feature type="region of interest" description="Disordered" evidence="1">
    <location>
        <begin position="25"/>
        <end position="76"/>
    </location>
</feature>
<sequence length="147" mass="16574">MGSQLNKLTQITKSKAFRRTLRIAHTASQSRQPTCSMMEPRTPSSTKCSSKRGGRAPSKAGTALQSSNHSTLEHRHHCGTNNRACHLRSGRDQKMKGMTRFRGRGERARVIREINDQMQKQYIDHCIVVINSITITMCLCQMTGILF</sequence>
<evidence type="ECO:0000313" key="3">
    <source>
        <dbReference type="Proteomes" id="UP000785679"/>
    </source>
</evidence>
<gene>
    <name evidence="2" type="ORF">FGO68_gene397</name>
</gene>
<dbReference type="Proteomes" id="UP000785679">
    <property type="component" value="Unassembled WGS sequence"/>
</dbReference>
<dbReference type="AlphaFoldDB" id="A0A8J8P8C9"/>
<feature type="compositionally biased region" description="Polar residues" evidence="1">
    <location>
        <begin position="26"/>
        <end position="35"/>
    </location>
</feature>
<evidence type="ECO:0000313" key="2">
    <source>
        <dbReference type="EMBL" id="TNV87900.1"/>
    </source>
</evidence>
<comment type="caution">
    <text evidence="2">The sequence shown here is derived from an EMBL/GenBank/DDBJ whole genome shotgun (WGS) entry which is preliminary data.</text>
</comment>
<dbReference type="EMBL" id="RRYP01000160">
    <property type="protein sequence ID" value="TNV87900.1"/>
    <property type="molecule type" value="Genomic_DNA"/>
</dbReference>
<keyword evidence="3" id="KW-1185">Reference proteome</keyword>
<accession>A0A8J8P8C9</accession>